<proteinExistence type="predicted"/>
<feature type="transmembrane region" description="Helical" evidence="1">
    <location>
        <begin position="43"/>
        <end position="65"/>
    </location>
</feature>
<keyword evidence="1" id="KW-0812">Transmembrane</keyword>
<organism evidence="2 3">
    <name type="scientific">Rubripirellula amarantea</name>
    <dbReference type="NCBI Taxonomy" id="2527999"/>
    <lineage>
        <taxon>Bacteria</taxon>
        <taxon>Pseudomonadati</taxon>
        <taxon>Planctomycetota</taxon>
        <taxon>Planctomycetia</taxon>
        <taxon>Pirellulales</taxon>
        <taxon>Pirellulaceae</taxon>
        <taxon>Rubripirellula</taxon>
    </lineage>
</organism>
<evidence type="ECO:0000313" key="2">
    <source>
        <dbReference type="EMBL" id="TWT50511.1"/>
    </source>
</evidence>
<dbReference type="EMBL" id="SJPI01000002">
    <property type="protein sequence ID" value="TWT50511.1"/>
    <property type="molecule type" value="Genomic_DNA"/>
</dbReference>
<protein>
    <submittedName>
        <fullName evidence="2">Uncharacterized protein</fullName>
    </submittedName>
</protein>
<name>A0A5C5WKF9_9BACT</name>
<keyword evidence="1" id="KW-1133">Transmembrane helix</keyword>
<dbReference type="Proteomes" id="UP000316598">
    <property type="component" value="Unassembled WGS sequence"/>
</dbReference>
<keyword evidence="1" id="KW-0472">Membrane</keyword>
<evidence type="ECO:0000256" key="1">
    <source>
        <dbReference type="SAM" id="Phobius"/>
    </source>
</evidence>
<gene>
    <name evidence="2" type="ORF">Pla22_32540</name>
</gene>
<sequence length="527" mass="56374">MILFSSHQSLVMNPLQDHSDNETFDCWCVGSRRCHSGVTLMECIFAIGVILTGLVGVAALIPIAARNAQATLELDQSINESTSAAASGEAKLINDLGRMVFFNKEAAGLGAYAPNYGPSGQIETLLERVITTGLSSPGYSFDGQADLLTGSICIDPLGMPELSYLDGNFVTGTPNASNPFLAVDVDDTAYDYSRFPYYGERYSVIAPPNESISAAGATPAPVGPPTDADRIMVPWPMTPRMHRTTLLARDIGAAAPIGRDELMSATVARSIFSGSGGLSGIAGSEDDSPASVLYRSTRFGGAPNDYRDSGRTFGSKYTWFATLVPSRNSANRFRQSIVVVRDRVSSVPRRNGDPLALQKTPYTIDEADDNPTGERVAWVYNTANAPITGTINPIGFDGGVGGEITLVGSQAVSDEVVVGEWVMLSRQPHRQLSPVFAVDPPFVPDGPAVHRWYRVIRADDPIELTNFAIPDTSTTRDVWARTIALAGPDWEFSPAWEVVPNTTAINDTVCTIVSGAVSVIESTVVIE</sequence>
<accession>A0A5C5WKF9</accession>
<keyword evidence="3" id="KW-1185">Reference proteome</keyword>
<reference evidence="2 3" key="1">
    <citation type="submission" date="2019-02" db="EMBL/GenBank/DDBJ databases">
        <title>Deep-cultivation of Planctomycetes and their phenomic and genomic characterization uncovers novel biology.</title>
        <authorList>
            <person name="Wiegand S."/>
            <person name="Jogler M."/>
            <person name="Boedeker C."/>
            <person name="Pinto D."/>
            <person name="Vollmers J."/>
            <person name="Rivas-Marin E."/>
            <person name="Kohn T."/>
            <person name="Peeters S.H."/>
            <person name="Heuer A."/>
            <person name="Rast P."/>
            <person name="Oberbeckmann S."/>
            <person name="Bunk B."/>
            <person name="Jeske O."/>
            <person name="Meyerdierks A."/>
            <person name="Storesund J.E."/>
            <person name="Kallscheuer N."/>
            <person name="Luecker S."/>
            <person name="Lage O.M."/>
            <person name="Pohl T."/>
            <person name="Merkel B.J."/>
            <person name="Hornburger P."/>
            <person name="Mueller R.-W."/>
            <person name="Bruemmer F."/>
            <person name="Labrenz M."/>
            <person name="Spormann A.M."/>
            <person name="Op Den Camp H."/>
            <person name="Overmann J."/>
            <person name="Amann R."/>
            <person name="Jetten M.S.M."/>
            <person name="Mascher T."/>
            <person name="Medema M.H."/>
            <person name="Devos D.P."/>
            <person name="Kaster A.-K."/>
            <person name="Ovreas L."/>
            <person name="Rohde M."/>
            <person name="Galperin M.Y."/>
            <person name="Jogler C."/>
        </authorList>
    </citation>
    <scope>NUCLEOTIDE SEQUENCE [LARGE SCALE GENOMIC DNA]</scope>
    <source>
        <strain evidence="2 3">Pla22</strain>
    </source>
</reference>
<comment type="caution">
    <text evidence="2">The sequence shown here is derived from an EMBL/GenBank/DDBJ whole genome shotgun (WGS) entry which is preliminary data.</text>
</comment>
<evidence type="ECO:0000313" key="3">
    <source>
        <dbReference type="Proteomes" id="UP000316598"/>
    </source>
</evidence>
<dbReference type="AlphaFoldDB" id="A0A5C5WKF9"/>